<dbReference type="RefSeq" id="WP_089663460.1">
    <property type="nucleotide sequence ID" value="NZ_LT629745.1"/>
</dbReference>
<dbReference type="InterPro" id="IPR003661">
    <property type="entry name" value="HisK_dim/P_dom"/>
</dbReference>
<dbReference type="InterPro" id="IPR003594">
    <property type="entry name" value="HATPase_dom"/>
</dbReference>
<dbReference type="SUPFAM" id="SSF55874">
    <property type="entry name" value="ATPase domain of HSP90 chaperone/DNA topoisomerase II/histidine kinase"/>
    <property type="match status" value="1"/>
</dbReference>
<dbReference type="Gene3D" id="3.30.450.40">
    <property type="match status" value="1"/>
</dbReference>
<dbReference type="Pfam" id="PF02518">
    <property type="entry name" value="HATPase_c"/>
    <property type="match status" value="1"/>
</dbReference>
<keyword evidence="3" id="KW-0597">Phosphoprotein</keyword>
<dbReference type="STRING" id="1250231.SAMN04488552_2886"/>
<sequence length="401" mass="45446">MIIPEVPVNEKERLQALHDLDILDTEAEDAFDNIVEMASLACNKPVALITLLDDDRQWIKSKIGTELCDSERHEAYCAHAINSPGELTLVEDATKDERFKNNPLSLDNGRRIRFYSGIPILTVDNYPLGTLCLLDDKPGNLSEDQKHVLKKLGKQVEALLDLRIKNTELSRLREELYDHNQILKDFAGMVSHSLKMPLANMVVTADILKKRLSEAIDETDNDHLNYLKNSGIRLSDYITDILNYYDSSKESYAQSEDLDLNEHLEHVIDLLNITQDCIINLPDENVLVHTNPSALTQIYFNLLSNSFKYNDKNTVSIDLGFSENPTHYIFTVKDNGIGIPEDRQTEIFKLFTAHEMDDRYGKSGNGLGLSTVKKIVEFLGGKIWVQSEEGQGATFNFTIKK</sequence>
<reference evidence="5 6" key="1">
    <citation type="submission" date="2016-10" db="EMBL/GenBank/DDBJ databases">
        <authorList>
            <person name="Varghese N."/>
            <person name="Submissions S."/>
        </authorList>
    </citation>
    <scope>NUCLEOTIDE SEQUENCE [LARGE SCALE GENOMIC DNA]</scope>
    <source>
        <strain evidence="5 6">Mar_2010_102</strain>
    </source>
</reference>
<dbReference type="PANTHER" id="PTHR43102">
    <property type="entry name" value="SLR1143 PROTEIN"/>
    <property type="match status" value="1"/>
</dbReference>
<dbReference type="PRINTS" id="PR00344">
    <property type="entry name" value="BCTRLSENSOR"/>
</dbReference>
<feature type="domain" description="Histidine kinase" evidence="4">
    <location>
        <begin position="189"/>
        <end position="401"/>
    </location>
</feature>
<evidence type="ECO:0000256" key="2">
    <source>
        <dbReference type="ARBA" id="ARBA00012438"/>
    </source>
</evidence>
<dbReference type="EMBL" id="LT629745">
    <property type="protein sequence ID" value="SDS34883.1"/>
    <property type="molecule type" value="Genomic_DNA"/>
</dbReference>
<dbReference type="PANTHER" id="PTHR43102:SF2">
    <property type="entry name" value="GAF DOMAIN-CONTAINING PROTEIN"/>
    <property type="match status" value="1"/>
</dbReference>
<evidence type="ECO:0000259" key="4">
    <source>
        <dbReference type="PROSITE" id="PS50109"/>
    </source>
</evidence>
<evidence type="ECO:0000256" key="1">
    <source>
        <dbReference type="ARBA" id="ARBA00000085"/>
    </source>
</evidence>
<gene>
    <name evidence="5" type="ORF">SAMN04488552_2886</name>
</gene>
<dbReference type="EC" id="2.7.13.3" evidence="2"/>
<dbReference type="Gene3D" id="3.30.565.10">
    <property type="entry name" value="Histidine kinase-like ATPase, C-terminal domain"/>
    <property type="match status" value="1"/>
</dbReference>
<dbReference type="SMART" id="SM00065">
    <property type="entry name" value="GAF"/>
    <property type="match status" value="1"/>
</dbReference>
<proteinExistence type="predicted"/>
<dbReference type="InterPro" id="IPR029016">
    <property type="entry name" value="GAF-like_dom_sf"/>
</dbReference>
<dbReference type="CDD" id="cd00082">
    <property type="entry name" value="HisKA"/>
    <property type="match status" value="1"/>
</dbReference>
<dbReference type="Proteomes" id="UP000198858">
    <property type="component" value="Chromosome I"/>
</dbReference>
<dbReference type="Pfam" id="PF01590">
    <property type="entry name" value="GAF"/>
    <property type="match status" value="1"/>
</dbReference>
<dbReference type="InterPro" id="IPR036097">
    <property type="entry name" value="HisK_dim/P_sf"/>
</dbReference>
<dbReference type="SUPFAM" id="SSF47384">
    <property type="entry name" value="Homodimeric domain of signal transducing histidine kinase"/>
    <property type="match status" value="1"/>
</dbReference>
<dbReference type="SMART" id="SM00388">
    <property type="entry name" value="HisKA"/>
    <property type="match status" value="1"/>
</dbReference>
<dbReference type="Gene3D" id="1.10.287.130">
    <property type="match status" value="1"/>
</dbReference>
<name>A0A1H1RGV1_9FLAO</name>
<dbReference type="Pfam" id="PF00512">
    <property type="entry name" value="HisKA"/>
    <property type="match status" value="1"/>
</dbReference>
<dbReference type="SUPFAM" id="SSF55781">
    <property type="entry name" value="GAF domain-like"/>
    <property type="match status" value="1"/>
</dbReference>
<accession>A0A1H1RGV1</accession>
<dbReference type="GO" id="GO:0000155">
    <property type="term" value="F:phosphorelay sensor kinase activity"/>
    <property type="evidence" value="ECO:0007669"/>
    <property type="project" value="InterPro"/>
</dbReference>
<dbReference type="InterPro" id="IPR036890">
    <property type="entry name" value="HATPase_C_sf"/>
</dbReference>
<evidence type="ECO:0000313" key="6">
    <source>
        <dbReference type="Proteomes" id="UP000198858"/>
    </source>
</evidence>
<evidence type="ECO:0000256" key="3">
    <source>
        <dbReference type="ARBA" id="ARBA00022553"/>
    </source>
</evidence>
<comment type="catalytic activity">
    <reaction evidence="1">
        <text>ATP + protein L-histidine = ADP + protein N-phospho-L-histidine.</text>
        <dbReference type="EC" id="2.7.13.3"/>
    </reaction>
</comment>
<evidence type="ECO:0000313" key="5">
    <source>
        <dbReference type="EMBL" id="SDS34883.1"/>
    </source>
</evidence>
<dbReference type="InterPro" id="IPR004358">
    <property type="entry name" value="Sig_transdc_His_kin-like_C"/>
</dbReference>
<dbReference type="SMART" id="SM00387">
    <property type="entry name" value="HATPase_c"/>
    <property type="match status" value="1"/>
</dbReference>
<keyword evidence="6" id="KW-1185">Reference proteome</keyword>
<organism evidence="5 6">
    <name type="scientific">Christiangramia echinicola</name>
    <dbReference type="NCBI Taxonomy" id="279359"/>
    <lineage>
        <taxon>Bacteria</taxon>
        <taxon>Pseudomonadati</taxon>
        <taxon>Bacteroidota</taxon>
        <taxon>Flavobacteriia</taxon>
        <taxon>Flavobacteriales</taxon>
        <taxon>Flavobacteriaceae</taxon>
        <taxon>Christiangramia</taxon>
    </lineage>
</organism>
<dbReference type="PROSITE" id="PS50109">
    <property type="entry name" value="HIS_KIN"/>
    <property type="match status" value="1"/>
</dbReference>
<dbReference type="InterPro" id="IPR003018">
    <property type="entry name" value="GAF"/>
</dbReference>
<protein>
    <recommendedName>
        <fullName evidence="2">histidine kinase</fullName>
        <ecNumber evidence="2">2.7.13.3</ecNumber>
    </recommendedName>
</protein>
<dbReference type="AlphaFoldDB" id="A0A1H1RGV1"/>
<dbReference type="InterPro" id="IPR005467">
    <property type="entry name" value="His_kinase_dom"/>
</dbReference>